<dbReference type="Pfam" id="PF00356">
    <property type="entry name" value="LacI"/>
    <property type="match status" value="1"/>
</dbReference>
<dbReference type="PANTHER" id="PTHR30146">
    <property type="entry name" value="LACI-RELATED TRANSCRIPTIONAL REPRESSOR"/>
    <property type="match status" value="1"/>
</dbReference>
<dbReference type="InterPro" id="IPR028082">
    <property type="entry name" value="Peripla_BP_I"/>
</dbReference>
<dbReference type="GO" id="GO:0000976">
    <property type="term" value="F:transcription cis-regulatory region binding"/>
    <property type="evidence" value="ECO:0007669"/>
    <property type="project" value="TreeGrafter"/>
</dbReference>
<dbReference type="Gene3D" id="1.10.260.40">
    <property type="entry name" value="lambda repressor-like DNA-binding domains"/>
    <property type="match status" value="1"/>
</dbReference>
<accession>A0A9D2M1S0</accession>
<evidence type="ECO:0000256" key="4">
    <source>
        <dbReference type="ARBA" id="ARBA00023163"/>
    </source>
</evidence>
<reference evidence="6" key="2">
    <citation type="submission" date="2021-04" db="EMBL/GenBank/DDBJ databases">
        <authorList>
            <person name="Gilroy R."/>
        </authorList>
    </citation>
    <scope>NUCLEOTIDE SEQUENCE</scope>
    <source>
        <strain evidence="6">ChiBcec8-14828</strain>
    </source>
</reference>
<feature type="domain" description="HTH lacI-type" evidence="5">
    <location>
        <begin position="3"/>
        <end position="78"/>
    </location>
</feature>
<evidence type="ECO:0000313" key="6">
    <source>
        <dbReference type="EMBL" id="HJB39915.1"/>
    </source>
</evidence>
<dbReference type="SUPFAM" id="SSF47413">
    <property type="entry name" value="lambda repressor-like DNA-binding domains"/>
    <property type="match status" value="1"/>
</dbReference>
<dbReference type="Proteomes" id="UP000824209">
    <property type="component" value="Unassembled WGS sequence"/>
</dbReference>
<dbReference type="SMART" id="SM00354">
    <property type="entry name" value="HTH_LACI"/>
    <property type="match status" value="1"/>
</dbReference>
<dbReference type="EMBL" id="DWYA01000054">
    <property type="protein sequence ID" value="HJB39915.1"/>
    <property type="molecule type" value="Genomic_DNA"/>
</dbReference>
<sequence>MKKNTMQSLADTLGVSRITVWKALNHKEGVSEALRKKIIDKATECGYRIPQTEPVVQAAPSQVNVPRTVSVVVSRPESSIFWMQIIHQIAKELSRLNINMMYTYLPSHWYEGFQMPASLTSGGVSGMIVLNIYDPSMLRALAALSLPKVFLDTVPLLGADQLNGDLVMLEGRCLVHQITNRLIESGRTRLGFIGDIHYAQTNTDRYQGFLDALHEHNITLDESVCHTSPLPLHLHTEEIESFLRGLTYFPDAFVCASDFIASYVASFFDQPAYADQKRIVLTGFDNSSEYPSTAGKITSVDVQTSTLGKRLAQKIAFRLRYPDASFECSYITSKIVYRSPLTDPAEDSKASMR</sequence>
<dbReference type="GO" id="GO:0003700">
    <property type="term" value="F:DNA-binding transcription factor activity"/>
    <property type="evidence" value="ECO:0007669"/>
    <property type="project" value="TreeGrafter"/>
</dbReference>
<keyword evidence="1" id="KW-0678">Repressor</keyword>
<dbReference type="Gene3D" id="3.40.50.2300">
    <property type="match status" value="2"/>
</dbReference>
<keyword evidence="4" id="KW-0804">Transcription</keyword>
<dbReference type="AlphaFoldDB" id="A0A9D2M1S0"/>
<dbReference type="Pfam" id="PF13377">
    <property type="entry name" value="Peripla_BP_3"/>
    <property type="match status" value="1"/>
</dbReference>
<dbReference type="InterPro" id="IPR010982">
    <property type="entry name" value="Lambda_DNA-bd_dom_sf"/>
</dbReference>
<keyword evidence="2" id="KW-0805">Transcription regulation</keyword>
<dbReference type="CDD" id="cd01392">
    <property type="entry name" value="HTH_LacI"/>
    <property type="match status" value="1"/>
</dbReference>
<proteinExistence type="predicted"/>
<evidence type="ECO:0000259" key="5">
    <source>
        <dbReference type="SMART" id="SM00354"/>
    </source>
</evidence>
<dbReference type="SUPFAM" id="SSF53822">
    <property type="entry name" value="Periplasmic binding protein-like I"/>
    <property type="match status" value="1"/>
</dbReference>
<dbReference type="InterPro" id="IPR046335">
    <property type="entry name" value="LacI/GalR-like_sensor"/>
</dbReference>
<evidence type="ECO:0000256" key="1">
    <source>
        <dbReference type="ARBA" id="ARBA00022491"/>
    </source>
</evidence>
<reference evidence="6" key="1">
    <citation type="journal article" date="2021" name="PeerJ">
        <title>Extensive microbial diversity within the chicken gut microbiome revealed by metagenomics and culture.</title>
        <authorList>
            <person name="Gilroy R."/>
            <person name="Ravi A."/>
            <person name="Getino M."/>
            <person name="Pursley I."/>
            <person name="Horton D.L."/>
            <person name="Alikhan N.F."/>
            <person name="Baker D."/>
            <person name="Gharbi K."/>
            <person name="Hall N."/>
            <person name="Watson M."/>
            <person name="Adriaenssens E.M."/>
            <person name="Foster-Nyarko E."/>
            <person name="Jarju S."/>
            <person name="Secka A."/>
            <person name="Antonio M."/>
            <person name="Oren A."/>
            <person name="Chaudhuri R.R."/>
            <person name="La Ragione R."/>
            <person name="Hildebrand F."/>
            <person name="Pallen M.J."/>
        </authorList>
    </citation>
    <scope>NUCLEOTIDE SEQUENCE</scope>
    <source>
        <strain evidence="6">ChiBcec8-14828</strain>
    </source>
</reference>
<dbReference type="InterPro" id="IPR000843">
    <property type="entry name" value="HTH_LacI"/>
</dbReference>
<protein>
    <submittedName>
        <fullName evidence="6">LacI family DNA-binding transcriptional regulator</fullName>
    </submittedName>
</protein>
<name>A0A9D2M1S0_9FIRM</name>
<evidence type="ECO:0000256" key="3">
    <source>
        <dbReference type="ARBA" id="ARBA00023125"/>
    </source>
</evidence>
<evidence type="ECO:0000313" key="7">
    <source>
        <dbReference type="Proteomes" id="UP000824209"/>
    </source>
</evidence>
<evidence type="ECO:0000256" key="2">
    <source>
        <dbReference type="ARBA" id="ARBA00023015"/>
    </source>
</evidence>
<keyword evidence="3 6" id="KW-0238">DNA-binding</keyword>
<organism evidence="6 7">
    <name type="scientific">Candidatus Ruthenibacterium avium</name>
    <dbReference type="NCBI Taxonomy" id="2838751"/>
    <lineage>
        <taxon>Bacteria</taxon>
        <taxon>Bacillati</taxon>
        <taxon>Bacillota</taxon>
        <taxon>Clostridia</taxon>
        <taxon>Eubacteriales</taxon>
        <taxon>Oscillospiraceae</taxon>
        <taxon>Ruthenibacterium</taxon>
    </lineage>
</organism>
<comment type="caution">
    <text evidence="6">The sequence shown here is derived from an EMBL/GenBank/DDBJ whole genome shotgun (WGS) entry which is preliminary data.</text>
</comment>
<gene>
    <name evidence="6" type="ORF">H9943_05905</name>
</gene>
<dbReference type="PANTHER" id="PTHR30146:SF148">
    <property type="entry name" value="HTH-TYPE TRANSCRIPTIONAL REPRESSOR PURR-RELATED"/>
    <property type="match status" value="1"/>
</dbReference>